<dbReference type="InterPro" id="IPR006027">
    <property type="entry name" value="NusB_RsmB_TIM44"/>
</dbReference>
<evidence type="ECO:0000256" key="13">
    <source>
        <dbReference type="PROSITE-ProRule" id="PRU01023"/>
    </source>
</evidence>
<dbReference type="NCBIfam" id="TIGR00446">
    <property type="entry name" value="nop2p"/>
    <property type="match status" value="1"/>
</dbReference>
<accession>A0A9E7CT27</accession>
<dbReference type="PANTHER" id="PTHR22807:SF53">
    <property type="entry name" value="RIBOSOMAL RNA SMALL SUBUNIT METHYLTRANSFERASE B-RELATED"/>
    <property type="match status" value="1"/>
</dbReference>
<evidence type="ECO:0000256" key="4">
    <source>
        <dbReference type="ARBA" id="ARBA00022490"/>
    </source>
</evidence>
<accession>T0C5T8</accession>
<comment type="function">
    <text evidence="1">Specifically methylates the cytosine at position 967 (m5C967) of 16S rRNA.</text>
</comment>
<dbReference type="GO" id="GO:0008649">
    <property type="term" value="F:rRNA methyltransferase activity"/>
    <property type="evidence" value="ECO:0007669"/>
    <property type="project" value="InterPro"/>
</dbReference>
<dbReference type="KEGG" id="aaco:K1I37_09345"/>
<keyword evidence="4" id="KW-0963">Cytoplasm</keyword>
<keyword evidence="5" id="KW-0698">rRNA processing</keyword>
<dbReference type="InterPro" id="IPR011023">
    <property type="entry name" value="Nop2p"/>
</dbReference>
<dbReference type="FunFam" id="3.40.50.150:FF:000022">
    <property type="entry name" value="Ribosomal RNA small subunit methyltransferase B"/>
    <property type="match status" value="1"/>
</dbReference>
<dbReference type="NCBIfam" id="NF011494">
    <property type="entry name" value="PRK14902.1"/>
    <property type="match status" value="1"/>
</dbReference>
<evidence type="ECO:0000313" key="15">
    <source>
        <dbReference type="Proteomes" id="UP000829401"/>
    </source>
</evidence>
<proteinExistence type="inferred from homology"/>
<dbReference type="Pfam" id="PF01189">
    <property type="entry name" value="Methyltr_RsmB-F"/>
    <property type="match status" value="1"/>
</dbReference>
<dbReference type="InterPro" id="IPR029063">
    <property type="entry name" value="SAM-dependent_MTases_sf"/>
</dbReference>
<evidence type="ECO:0000256" key="2">
    <source>
        <dbReference type="ARBA" id="ARBA00004496"/>
    </source>
</evidence>
<dbReference type="InterPro" id="IPR049560">
    <property type="entry name" value="MeTrfase_RsmB-F_NOP2_cat"/>
</dbReference>
<evidence type="ECO:0000313" key="14">
    <source>
        <dbReference type="EMBL" id="UNO50620.1"/>
    </source>
</evidence>
<gene>
    <name evidence="14" type="primary">rsmB</name>
    <name evidence="14" type="ORF">K1I37_09345</name>
</gene>
<dbReference type="Gene3D" id="1.10.940.10">
    <property type="entry name" value="NusB-like"/>
    <property type="match status" value="1"/>
</dbReference>
<dbReference type="PANTHER" id="PTHR22807">
    <property type="entry name" value="NOP2 YEAST -RELATED NOL1/NOP2/FMU SUN DOMAIN-CONTAINING"/>
    <property type="match status" value="1"/>
</dbReference>
<comment type="similarity">
    <text evidence="13">Belongs to the class I-like SAM-binding methyltransferase superfamily. RsmB/NOP family.</text>
</comment>
<evidence type="ECO:0000256" key="11">
    <source>
        <dbReference type="ARBA" id="ARBA00031088"/>
    </source>
</evidence>
<name>T0C5T8_ALIAG</name>
<dbReference type="GO" id="GO:0006355">
    <property type="term" value="P:regulation of DNA-templated transcription"/>
    <property type="evidence" value="ECO:0007669"/>
    <property type="project" value="InterPro"/>
</dbReference>
<evidence type="ECO:0000256" key="7">
    <source>
        <dbReference type="ARBA" id="ARBA00022679"/>
    </source>
</evidence>
<dbReference type="PROSITE" id="PS51686">
    <property type="entry name" value="SAM_MT_RSMB_NOP"/>
    <property type="match status" value="1"/>
</dbReference>
<evidence type="ECO:0000256" key="6">
    <source>
        <dbReference type="ARBA" id="ARBA00022603"/>
    </source>
</evidence>
<dbReference type="Proteomes" id="UP000829401">
    <property type="component" value="Chromosome"/>
</dbReference>
<evidence type="ECO:0000256" key="9">
    <source>
        <dbReference type="ARBA" id="ARBA00022884"/>
    </source>
</evidence>
<comment type="catalytic activity">
    <reaction evidence="12">
        <text>cytidine(967) in 16S rRNA + S-adenosyl-L-methionine = 5-methylcytidine(967) in 16S rRNA + S-adenosyl-L-homocysteine + H(+)</text>
        <dbReference type="Rhea" id="RHEA:42748"/>
        <dbReference type="Rhea" id="RHEA-COMP:10219"/>
        <dbReference type="Rhea" id="RHEA-COMP:10220"/>
        <dbReference type="ChEBI" id="CHEBI:15378"/>
        <dbReference type="ChEBI" id="CHEBI:57856"/>
        <dbReference type="ChEBI" id="CHEBI:59789"/>
        <dbReference type="ChEBI" id="CHEBI:74483"/>
        <dbReference type="ChEBI" id="CHEBI:82748"/>
        <dbReference type="EC" id="2.1.1.176"/>
    </reaction>
</comment>
<organism evidence="14 15">
    <name type="scientific">Alicyclobacillus acidoterrestris (strain ATCC 49025 / DSM 3922 / CIP 106132 / NCIMB 13137 / GD3B)</name>
    <dbReference type="NCBI Taxonomy" id="1356854"/>
    <lineage>
        <taxon>Bacteria</taxon>
        <taxon>Bacillati</taxon>
        <taxon>Bacillota</taxon>
        <taxon>Bacilli</taxon>
        <taxon>Bacillales</taxon>
        <taxon>Alicyclobacillaceae</taxon>
        <taxon>Alicyclobacillus</taxon>
    </lineage>
</organism>
<keyword evidence="6 13" id="KW-0489">Methyltransferase</keyword>
<sequence length="452" mass="49873">MKDTARSVAFRTLSRVYEDEAFTNVALLHALSDDTLSPRDKALCTEIVYGTVRHQITIDALLQLYIKRKLRDVEQKVLTILRMSVYQLAYLARVPAYAVIDEAVNLAKRHARPASGFVNGVLRSYLRAGGTVEERMEDLLRKRRANDVSALSLRHGFPEWMVRALMDAYGCPRAEAMLAACNDAAPLTVRVNPLKTTRHELKETLAEALHTDVRDGGLSPQALVVPGAVNVENLPAYQTGQCTIQDEAAMLIAPLLGPEPGMHVLDMCAAPGGKTTHIAELMRDEGTIDAYDVYLQKVRMIKAQAERLGLRSIVASLGDGRQFADKQAKYDAVLVDAPCSGLGVMRRRPDIRHRRKPSDILQLVTLQRELLGAAIQATRPGGVIVYATCTLLPEENQQVVDWIQQHAGVSVVVEDIRESVPAMLADDVSGGLTITPERYGTDGFFMARLRKQ</sequence>
<dbReference type="InterPro" id="IPR004573">
    <property type="entry name" value="rRNA_ssu_MeTfrase_B"/>
</dbReference>
<dbReference type="Pfam" id="PF01029">
    <property type="entry name" value="NusB"/>
    <property type="match status" value="1"/>
</dbReference>
<dbReference type="EC" id="2.1.1.176" evidence="3"/>
<evidence type="ECO:0000256" key="10">
    <source>
        <dbReference type="ARBA" id="ARBA00030399"/>
    </source>
</evidence>
<dbReference type="Gene3D" id="3.30.70.1170">
    <property type="entry name" value="Sun protein, domain 3"/>
    <property type="match status" value="1"/>
</dbReference>
<dbReference type="AlphaFoldDB" id="T0C5T8"/>
<keyword evidence="15" id="KW-1185">Reference proteome</keyword>
<evidence type="ECO:0000256" key="1">
    <source>
        <dbReference type="ARBA" id="ARBA00002724"/>
    </source>
</evidence>
<comment type="subcellular location">
    <subcellularLocation>
        <location evidence="2">Cytoplasm</location>
    </subcellularLocation>
</comment>
<feature type="binding site" evidence="13">
    <location>
        <begin position="268"/>
        <end position="274"/>
    </location>
    <ligand>
        <name>S-adenosyl-L-methionine</name>
        <dbReference type="ChEBI" id="CHEBI:59789"/>
    </ligand>
</feature>
<dbReference type="Gene3D" id="3.40.50.150">
    <property type="entry name" value="Vaccinia Virus protein VP39"/>
    <property type="match status" value="1"/>
</dbReference>
<dbReference type="EMBL" id="CP080467">
    <property type="protein sequence ID" value="UNO50620.1"/>
    <property type="molecule type" value="Genomic_DNA"/>
</dbReference>
<evidence type="ECO:0000256" key="12">
    <source>
        <dbReference type="ARBA" id="ARBA00047283"/>
    </source>
</evidence>
<feature type="binding site" evidence="13">
    <location>
        <position position="292"/>
    </location>
    <ligand>
        <name>S-adenosyl-L-methionine</name>
        <dbReference type="ChEBI" id="CHEBI:59789"/>
    </ligand>
</feature>
<dbReference type="OrthoDB" id="9810297at2"/>
<dbReference type="STRING" id="1356854.N007_03090"/>
<dbReference type="RefSeq" id="WP_021295447.1">
    <property type="nucleotide sequence ID" value="NZ_AURB01000068.1"/>
</dbReference>
<dbReference type="NCBIfam" id="TIGR00563">
    <property type="entry name" value="rsmB"/>
    <property type="match status" value="1"/>
</dbReference>
<reference evidence="15" key="1">
    <citation type="journal article" date="2022" name="G3 (Bethesda)">
        <title>Unveiling the complete genome sequence of Alicyclobacillus acidoterrestris DSM 3922T, a taint-producing strain.</title>
        <authorList>
            <person name="Leonardo I.C."/>
            <person name="Barreto Crespo M.T."/>
            <person name="Gaspar F.B."/>
        </authorList>
    </citation>
    <scope>NUCLEOTIDE SEQUENCE [LARGE SCALE GENOMIC DNA]</scope>
    <source>
        <strain evidence="15">DSM 3922</strain>
    </source>
</reference>
<dbReference type="SUPFAM" id="SSF48013">
    <property type="entry name" value="NusB-like"/>
    <property type="match status" value="1"/>
</dbReference>
<feature type="binding site" evidence="13">
    <location>
        <position position="319"/>
    </location>
    <ligand>
        <name>S-adenosyl-L-methionine</name>
        <dbReference type="ChEBI" id="CHEBI:59789"/>
    </ligand>
</feature>
<dbReference type="SUPFAM" id="SSF53335">
    <property type="entry name" value="S-adenosyl-L-methionine-dependent methyltransferases"/>
    <property type="match status" value="1"/>
</dbReference>
<dbReference type="InterPro" id="IPR054728">
    <property type="entry name" value="RsmB-like_ferredoxin"/>
</dbReference>
<dbReference type="InterPro" id="IPR023267">
    <property type="entry name" value="RCMT"/>
</dbReference>
<evidence type="ECO:0000256" key="3">
    <source>
        <dbReference type="ARBA" id="ARBA00012140"/>
    </source>
</evidence>
<dbReference type="CDD" id="cd02440">
    <property type="entry name" value="AdoMet_MTases"/>
    <property type="match status" value="1"/>
</dbReference>
<keyword evidence="7 13" id="KW-0808">Transferase</keyword>
<dbReference type="PRINTS" id="PR02008">
    <property type="entry name" value="RCMTFAMILY"/>
</dbReference>
<dbReference type="GO" id="GO:0005737">
    <property type="term" value="C:cytoplasm"/>
    <property type="evidence" value="ECO:0007669"/>
    <property type="project" value="UniProtKB-SubCell"/>
</dbReference>
<feature type="active site" description="Nucleophile" evidence="13">
    <location>
        <position position="389"/>
    </location>
</feature>
<dbReference type="InterPro" id="IPR001678">
    <property type="entry name" value="MeTrfase_RsmB-F_NOP2_dom"/>
</dbReference>
<protein>
    <recommendedName>
        <fullName evidence="3">16S rRNA (cytosine(967)-C(5))-methyltransferase</fullName>
        <ecNumber evidence="3">2.1.1.176</ecNumber>
    </recommendedName>
    <alternativeName>
        <fullName evidence="10">16S rRNA m5C967 methyltransferase</fullName>
    </alternativeName>
    <alternativeName>
        <fullName evidence="11">rRNA (cytosine-C(5)-)-methyltransferase RsmB</fullName>
    </alternativeName>
</protein>
<keyword evidence="8 13" id="KW-0949">S-adenosyl-L-methionine</keyword>
<dbReference type="eggNOG" id="COG0144">
    <property type="taxonomic scope" value="Bacteria"/>
</dbReference>
<dbReference type="InterPro" id="IPR035926">
    <property type="entry name" value="NusB-like_sf"/>
</dbReference>
<dbReference type="GO" id="GO:0003723">
    <property type="term" value="F:RNA binding"/>
    <property type="evidence" value="ECO:0007669"/>
    <property type="project" value="UniProtKB-UniRule"/>
</dbReference>
<evidence type="ECO:0000256" key="8">
    <source>
        <dbReference type="ARBA" id="ARBA00022691"/>
    </source>
</evidence>
<evidence type="ECO:0000256" key="5">
    <source>
        <dbReference type="ARBA" id="ARBA00022552"/>
    </source>
</evidence>
<dbReference type="Pfam" id="PF22458">
    <property type="entry name" value="RsmF-B_ferredox"/>
    <property type="match status" value="1"/>
</dbReference>
<keyword evidence="9 13" id="KW-0694">RNA-binding</keyword>
<feature type="binding site" evidence="13">
    <location>
        <position position="336"/>
    </location>
    <ligand>
        <name>S-adenosyl-L-methionine</name>
        <dbReference type="ChEBI" id="CHEBI:59789"/>
    </ligand>
</feature>